<dbReference type="InterPro" id="IPR000850">
    <property type="entry name" value="Adenylat/UMP-CMP_kin"/>
</dbReference>
<evidence type="ECO:0000256" key="3">
    <source>
        <dbReference type="ARBA" id="ARBA00022777"/>
    </source>
</evidence>
<comment type="similarity">
    <text evidence="4">Belongs to the adenylate kinase family.</text>
</comment>
<dbReference type="EMBL" id="JAPMOS010000024">
    <property type="protein sequence ID" value="KAJ4458909.1"/>
    <property type="molecule type" value="Genomic_DNA"/>
</dbReference>
<organism evidence="6 7">
    <name type="scientific">Paratrimastix pyriformis</name>
    <dbReference type="NCBI Taxonomy" id="342808"/>
    <lineage>
        <taxon>Eukaryota</taxon>
        <taxon>Metamonada</taxon>
        <taxon>Preaxostyla</taxon>
        <taxon>Paratrimastigidae</taxon>
        <taxon>Paratrimastix</taxon>
    </lineage>
</organism>
<protein>
    <submittedName>
        <fullName evidence="6">Adenylate kinase 2</fullName>
    </submittedName>
</protein>
<dbReference type="Proteomes" id="UP001141327">
    <property type="component" value="Unassembled WGS sequence"/>
</dbReference>
<dbReference type="GO" id="GO:0016301">
    <property type="term" value="F:kinase activity"/>
    <property type="evidence" value="ECO:0007669"/>
    <property type="project" value="UniProtKB-KW"/>
</dbReference>
<evidence type="ECO:0000313" key="6">
    <source>
        <dbReference type="EMBL" id="KAJ4458909.1"/>
    </source>
</evidence>
<dbReference type="PRINTS" id="PR00094">
    <property type="entry name" value="ADENYLTKNASE"/>
</dbReference>
<keyword evidence="1 4" id="KW-0808">Transferase</keyword>
<dbReference type="SUPFAM" id="SSF52540">
    <property type="entry name" value="P-loop containing nucleoside triphosphate hydrolases"/>
    <property type="match status" value="2"/>
</dbReference>
<feature type="region of interest" description="Disordered" evidence="5">
    <location>
        <begin position="324"/>
        <end position="353"/>
    </location>
</feature>
<dbReference type="InterPro" id="IPR006259">
    <property type="entry name" value="Adenyl_kin_sub"/>
</dbReference>
<dbReference type="CDD" id="cd01428">
    <property type="entry name" value="ADK"/>
    <property type="match status" value="1"/>
</dbReference>
<name>A0ABQ8UI60_9EUKA</name>
<accession>A0ABQ8UI60</accession>
<gene>
    <name evidence="6" type="ORF">PAPYR_5183</name>
</gene>
<evidence type="ECO:0000313" key="7">
    <source>
        <dbReference type="Proteomes" id="UP001141327"/>
    </source>
</evidence>
<evidence type="ECO:0000256" key="5">
    <source>
        <dbReference type="SAM" id="MobiDB-lite"/>
    </source>
</evidence>
<proteinExistence type="inferred from homology"/>
<dbReference type="Gene3D" id="3.40.50.300">
    <property type="entry name" value="P-loop containing nucleotide triphosphate hydrolases"/>
    <property type="match status" value="2"/>
</dbReference>
<dbReference type="Pfam" id="PF00406">
    <property type="entry name" value="ADK"/>
    <property type="match status" value="2"/>
</dbReference>
<dbReference type="PROSITE" id="PS00113">
    <property type="entry name" value="ADENYLATE_KINASE"/>
    <property type="match status" value="1"/>
</dbReference>
<dbReference type="NCBIfam" id="TIGR01351">
    <property type="entry name" value="adk"/>
    <property type="match status" value="1"/>
</dbReference>
<dbReference type="InterPro" id="IPR033690">
    <property type="entry name" value="Adenylat_kinase_CS"/>
</dbReference>
<evidence type="ECO:0000256" key="4">
    <source>
        <dbReference type="RuleBase" id="RU003330"/>
    </source>
</evidence>
<dbReference type="PANTHER" id="PTHR23359">
    <property type="entry name" value="NUCLEOTIDE KINASE"/>
    <property type="match status" value="1"/>
</dbReference>
<keyword evidence="2" id="KW-0547">Nucleotide-binding</keyword>
<dbReference type="InterPro" id="IPR027417">
    <property type="entry name" value="P-loop_NTPase"/>
</dbReference>
<feature type="compositionally biased region" description="Basic and acidic residues" evidence="5">
    <location>
        <begin position="340"/>
        <end position="353"/>
    </location>
</feature>
<keyword evidence="7" id="KW-1185">Reference proteome</keyword>
<sequence>MGCAASSNNVVVSPLGPTVPERPLHLIISGAPASGKGTQCERIVAKYHVVHVSTGDLLREAVKQGTPLGLQAKPIMESGGLVPDELVINLLKDRISQPDCERKGYLLDGFPRTEVQALFLKKEGFMFDACLLLDVPDEMLIARVTGRRRDPVTGNIYNINTSPKPPQDPEVLERLEQRSDDTEEKAPVVRADCGAVRRYISTGDLLRGRQGTPLGMQAKPSWRRSVPALPPLSLLCVWLVTLGMQPASMETSGGLVPDDINILNQRLTQSDCQVLGHHSVSRLAQAQFLKRNGLVFHKCILLSVPDDLLIQRVCGRRRDPVTGKNYNIYTSPKPPQDPEVLGRLEQRSDDTEEKAKNRLRNYYANARALETFYSSILVRVNGNQSIEGVFGAIAFNLDQLGNHAE</sequence>
<dbReference type="HAMAP" id="MF_00235">
    <property type="entry name" value="Adenylate_kinase_Adk"/>
    <property type="match status" value="1"/>
</dbReference>
<evidence type="ECO:0000256" key="1">
    <source>
        <dbReference type="ARBA" id="ARBA00022679"/>
    </source>
</evidence>
<evidence type="ECO:0000256" key="2">
    <source>
        <dbReference type="ARBA" id="ARBA00022741"/>
    </source>
</evidence>
<reference evidence="6" key="1">
    <citation type="journal article" date="2022" name="bioRxiv">
        <title>Genomics of Preaxostyla Flagellates Illuminates Evolutionary Transitions and the Path Towards Mitochondrial Loss.</title>
        <authorList>
            <person name="Novak L.V.F."/>
            <person name="Treitli S.C."/>
            <person name="Pyrih J."/>
            <person name="Halakuc P."/>
            <person name="Pipaliya S.V."/>
            <person name="Vacek V."/>
            <person name="Brzon O."/>
            <person name="Soukal P."/>
            <person name="Eme L."/>
            <person name="Dacks J.B."/>
            <person name="Karnkowska A."/>
            <person name="Elias M."/>
            <person name="Hampl V."/>
        </authorList>
    </citation>
    <scope>NUCLEOTIDE SEQUENCE</scope>
    <source>
        <strain evidence="6">RCP-MX</strain>
    </source>
</reference>
<comment type="caution">
    <text evidence="6">The sequence shown here is derived from an EMBL/GenBank/DDBJ whole genome shotgun (WGS) entry which is preliminary data.</text>
</comment>
<keyword evidence="3 4" id="KW-0418">Kinase</keyword>